<dbReference type="GO" id="GO:0006793">
    <property type="term" value="P:phosphorus metabolic process"/>
    <property type="evidence" value="ECO:0007669"/>
    <property type="project" value="InterPro"/>
</dbReference>
<dbReference type="EC" id="2.7.4.-" evidence="4"/>
<feature type="region of interest" description="Disordered" evidence="5">
    <location>
        <begin position="355"/>
        <end position="380"/>
    </location>
</feature>
<proteinExistence type="inferred from homology"/>
<dbReference type="NCBIfam" id="TIGR03707">
    <property type="entry name" value="PPK2_P_aer"/>
    <property type="match status" value="1"/>
</dbReference>
<dbReference type="InterPro" id="IPR027417">
    <property type="entry name" value="P-loop_NTPase"/>
</dbReference>
<dbReference type="Proteomes" id="UP000214610">
    <property type="component" value="Unassembled WGS sequence"/>
</dbReference>
<reference evidence="8" key="1">
    <citation type="submission" date="2017-05" db="EMBL/GenBank/DDBJ databases">
        <title>Improved OligoMM genomes.</title>
        <authorList>
            <person name="Garzetti D."/>
        </authorList>
    </citation>
    <scope>NUCLEOTIDE SEQUENCE [LARGE SCALE GENOMIC DNA]</scope>
    <source>
        <strain evidence="8">YL45</strain>
    </source>
</reference>
<keyword evidence="8" id="KW-1185">Reference proteome</keyword>
<comment type="function">
    <text evidence="4">Uses inorganic polyphosphate (polyP) as a donor to convert GDP to GTP or ADP to ATP.</text>
</comment>
<evidence type="ECO:0000313" key="8">
    <source>
        <dbReference type="Proteomes" id="UP000214610"/>
    </source>
</evidence>
<dbReference type="PANTHER" id="PTHR34383">
    <property type="entry name" value="POLYPHOSPHATE:AMP PHOSPHOTRANSFERASE-RELATED"/>
    <property type="match status" value="1"/>
</dbReference>
<evidence type="ECO:0000256" key="5">
    <source>
        <dbReference type="SAM" id="MobiDB-lite"/>
    </source>
</evidence>
<protein>
    <recommendedName>
        <fullName evidence="4">ADP/GDP-polyphosphate phosphotransferase</fullName>
        <ecNumber evidence="4">2.7.4.-</ecNumber>
    </recommendedName>
    <alternativeName>
        <fullName evidence="4">Polyphosphate kinase PPK2</fullName>
    </alternativeName>
</protein>
<evidence type="ECO:0000256" key="2">
    <source>
        <dbReference type="ARBA" id="ARBA00022679"/>
    </source>
</evidence>
<keyword evidence="3 4" id="KW-0418">Kinase</keyword>
<evidence type="ECO:0000256" key="1">
    <source>
        <dbReference type="ARBA" id="ARBA00009924"/>
    </source>
</evidence>
<sequence>MLEKTVTEQLKQEEQTGLEELDTKLFDLSSLEPASKYLKTAVKALNGKSPKEVTKIVLSHLTADGKQRLLEDLVADKVLKEDKKASPTEEMDERNPDTSPSAYPYIHGYNPDLYKKQLYQLQIELLKLQKWVKENNKKVLILFEGRDAAGKGGTILRFTESLNPRGARVVALPKPTPEQQGQWYFQRYSSQLPSPGELVFFDRSWYNRAVVEPVMGFCTEEQTKQFLQEVPYFEKSIINSGTILIKFWLSVSRKEQKRRFKQRRTDPLKRWKLSPVDLASLDKWDEYSEAIHNMFVASDNFYAPWLVIRSDDKMRARLNAIRYVLKTIDYAEKDPKAIGQIDPLILYPAGSCLGETNDKLDMPREDKKEKSEKHKDKKKK</sequence>
<comment type="similarity">
    <text evidence="1 4">Belongs to the polyphosphate kinase 2 (PPK2) family. Class I subfamily.</text>
</comment>
<evidence type="ECO:0000259" key="6">
    <source>
        <dbReference type="Pfam" id="PF03976"/>
    </source>
</evidence>
<name>A0A227KI55_9BURK</name>
<dbReference type="InterPro" id="IPR022488">
    <property type="entry name" value="PPK2-related"/>
</dbReference>
<feature type="compositionally biased region" description="Basic and acidic residues" evidence="5">
    <location>
        <begin position="356"/>
        <end position="374"/>
    </location>
</feature>
<comment type="caution">
    <text evidence="7">The sequence shown here is derived from an EMBL/GenBank/DDBJ whole genome shotgun (WGS) entry which is preliminary data.</text>
</comment>
<dbReference type="EMBL" id="NHMP01000004">
    <property type="protein sequence ID" value="OXE47596.1"/>
    <property type="molecule type" value="Genomic_DNA"/>
</dbReference>
<evidence type="ECO:0000256" key="3">
    <source>
        <dbReference type="ARBA" id="ARBA00022777"/>
    </source>
</evidence>
<comment type="subunit">
    <text evidence="4">Homotetramer.</text>
</comment>
<gene>
    <name evidence="7" type="ORF">ADH67_07320</name>
</gene>
<dbReference type="Pfam" id="PF03976">
    <property type="entry name" value="PPK2"/>
    <property type="match status" value="1"/>
</dbReference>
<dbReference type="PANTHER" id="PTHR34383:SF1">
    <property type="entry name" value="ADP-POLYPHOSPHATE PHOSPHOTRANSFERASE"/>
    <property type="match status" value="1"/>
</dbReference>
<feature type="domain" description="Polyphosphate kinase-2-related" evidence="6">
    <location>
        <begin position="112"/>
        <end position="334"/>
    </location>
</feature>
<dbReference type="Gene3D" id="3.40.50.300">
    <property type="entry name" value="P-loop containing nucleotide triphosphate hydrolases"/>
    <property type="match status" value="1"/>
</dbReference>
<dbReference type="GO" id="GO:0008976">
    <property type="term" value="F:polyphosphate kinase activity"/>
    <property type="evidence" value="ECO:0007669"/>
    <property type="project" value="UniProtKB-UniRule"/>
</dbReference>
<dbReference type="InterPro" id="IPR022486">
    <property type="entry name" value="PPK2_PA0141"/>
</dbReference>
<accession>A0A227KI55</accession>
<dbReference type="SUPFAM" id="SSF52540">
    <property type="entry name" value="P-loop containing nucleoside triphosphate hydrolases"/>
    <property type="match status" value="1"/>
</dbReference>
<keyword evidence="2 4" id="KW-0808">Transferase</keyword>
<feature type="region of interest" description="Disordered" evidence="5">
    <location>
        <begin position="81"/>
        <end position="103"/>
    </location>
</feature>
<organism evidence="7 8">
    <name type="scientific">Turicimonas muris</name>
    <dbReference type="NCBI Taxonomy" id="1796652"/>
    <lineage>
        <taxon>Bacteria</taxon>
        <taxon>Pseudomonadati</taxon>
        <taxon>Pseudomonadota</taxon>
        <taxon>Betaproteobacteria</taxon>
        <taxon>Burkholderiales</taxon>
        <taxon>Sutterellaceae</taxon>
        <taxon>Turicimonas</taxon>
    </lineage>
</organism>
<evidence type="ECO:0000313" key="7">
    <source>
        <dbReference type="EMBL" id="OXE47596.1"/>
    </source>
</evidence>
<evidence type="ECO:0000256" key="4">
    <source>
        <dbReference type="RuleBase" id="RU369062"/>
    </source>
</evidence>
<dbReference type="AlphaFoldDB" id="A0A227KI55"/>